<accession>A0ABT3YBI4</accession>
<dbReference type="RefSeq" id="WP_267611221.1">
    <property type="nucleotide sequence ID" value="NZ_JAOVZQ010000001.1"/>
</dbReference>
<keyword evidence="3" id="KW-1185">Reference proteome</keyword>
<feature type="domain" description="Exonuclease" evidence="1">
    <location>
        <begin position="49"/>
        <end position="214"/>
    </location>
</feature>
<dbReference type="Proteomes" id="UP001081283">
    <property type="component" value="Unassembled WGS sequence"/>
</dbReference>
<dbReference type="CDD" id="cd06127">
    <property type="entry name" value="DEDDh"/>
    <property type="match status" value="1"/>
</dbReference>
<evidence type="ECO:0000313" key="2">
    <source>
        <dbReference type="EMBL" id="MCY0093251.1"/>
    </source>
</evidence>
<reference evidence="2" key="1">
    <citation type="submission" date="2022-10" db="EMBL/GenBank/DDBJ databases">
        <title>Hoeflea sp. J2-29, isolated from marine algae.</title>
        <authorList>
            <person name="Kristyanto S."/>
            <person name="Kim J.M."/>
            <person name="Jeon C.O."/>
        </authorList>
    </citation>
    <scope>NUCLEOTIDE SEQUENCE</scope>
    <source>
        <strain evidence="2">J2-29</strain>
    </source>
</reference>
<dbReference type="Gene3D" id="3.30.420.10">
    <property type="entry name" value="Ribonuclease H-like superfamily/Ribonuclease H"/>
    <property type="match status" value="1"/>
</dbReference>
<sequence>MEQDVTNTYPNLNLEELVDRLEATGDFRVLRRLKLSEHIEPSDSSRNRTGMFLDVESTGLDVGTSEILELAIMPFEYGADGRVVSVGQPLHQFNEPATSIPPEITAITGLTDELVAGHRLDIPAIEAFVEQTDVLLAHNAAFDRPFVERISPIFAAKPWACTMCDVPWKGEGFEGRRLSDLLYKFHYFFDAHRAVDDCEAGIALLTMKLPKSGERVLSCVLKAARQSTWRIFADAAPFEMKDALKNRGYKWNADRAIGPRAWWKDVPSDLIDAEVEFLQSEVLRSPVQLPMFEITAFQRYSGRIR</sequence>
<dbReference type="InterPro" id="IPR013520">
    <property type="entry name" value="Ribonucl_H"/>
</dbReference>
<keyword evidence="2" id="KW-0540">Nuclease</keyword>
<proteinExistence type="predicted"/>
<dbReference type="NCBIfam" id="NF006615">
    <property type="entry name" value="PRK09182.1"/>
    <property type="match status" value="1"/>
</dbReference>
<name>A0ABT3YBI4_9HYPH</name>
<dbReference type="GO" id="GO:0004527">
    <property type="term" value="F:exonuclease activity"/>
    <property type="evidence" value="ECO:0007669"/>
    <property type="project" value="UniProtKB-KW"/>
</dbReference>
<dbReference type="SUPFAM" id="SSF53098">
    <property type="entry name" value="Ribonuclease H-like"/>
    <property type="match status" value="1"/>
</dbReference>
<dbReference type="SMART" id="SM00479">
    <property type="entry name" value="EXOIII"/>
    <property type="match status" value="1"/>
</dbReference>
<dbReference type="EMBL" id="JAOVZQ010000001">
    <property type="protein sequence ID" value="MCY0093251.1"/>
    <property type="molecule type" value="Genomic_DNA"/>
</dbReference>
<organism evidence="2 3">
    <name type="scientific">Hoeflea ulvae</name>
    <dbReference type="NCBI Taxonomy" id="2983764"/>
    <lineage>
        <taxon>Bacteria</taxon>
        <taxon>Pseudomonadati</taxon>
        <taxon>Pseudomonadota</taxon>
        <taxon>Alphaproteobacteria</taxon>
        <taxon>Hyphomicrobiales</taxon>
        <taxon>Rhizobiaceae</taxon>
        <taxon>Hoeflea</taxon>
    </lineage>
</organism>
<dbReference type="Pfam" id="PF00929">
    <property type="entry name" value="RNase_T"/>
    <property type="match status" value="1"/>
</dbReference>
<dbReference type="PANTHER" id="PTHR30231">
    <property type="entry name" value="DNA POLYMERASE III SUBUNIT EPSILON"/>
    <property type="match status" value="1"/>
</dbReference>
<keyword evidence="2" id="KW-0269">Exonuclease</keyword>
<protein>
    <submittedName>
        <fullName evidence="2">3'-5' exonuclease</fullName>
    </submittedName>
</protein>
<dbReference type="InterPro" id="IPR012337">
    <property type="entry name" value="RNaseH-like_sf"/>
</dbReference>
<evidence type="ECO:0000313" key="3">
    <source>
        <dbReference type="Proteomes" id="UP001081283"/>
    </source>
</evidence>
<gene>
    <name evidence="2" type="ORF">OEG82_04280</name>
</gene>
<dbReference type="PANTHER" id="PTHR30231:SF37">
    <property type="entry name" value="EXODEOXYRIBONUCLEASE 10"/>
    <property type="match status" value="1"/>
</dbReference>
<dbReference type="InterPro" id="IPR036397">
    <property type="entry name" value="RNaseH_sf"/>
</dbReference>
<comment type="caution">
    <text evidence="2">The sequence shown here is derived from an EMBL/GenBank/DDBJ whole genome shotgun (WGS) entry which is preliminary data.</text>
</comment>
<evidence type="ECO:0000259" key="1">
    <source>
        <dbReference type="SMART" id="SM00479"/>
    </source>
</evidence>
<keyword evidence="2" id="KW-0378">Hydrolase</keyword>